<protein>
    <submittedName>
        <fullName evidence="1">Uncharacterized protein</fullName>
    </submittedName>
</protein>
<reference evidence="1" key="1">
    <citation type="submission" date="2018-05" db="EMBL/GenBank/DDBJ databases">
        <authorList>
            <person name="Lanie J.A."/>
            <person name="Ng W.-L."/>
            <person name="Kazmierczak K.M."/>
            <person name="Andrzejewski T.M."/>
            <person name="Davidsen T.M."/>
            <person name="Wayne K.J."/>
            <person name="Tettelin H."/>
            <person name="Glass J.I."/>
            <person name="Rusch D."/>
            <person name="Podicherti R."/>
            <person name="Tsui H.-C.T."/>
            <person name="Winkler M.E."/>
        </authorList>
    </citation>
    <scope>NUCLEOTIDE SEQUENCE</scope>
</reference>
<proteinExistence type="predicted"/>
<evidence type="ECO:0000313" key="1">
    <source>
        <dbReference type="EMBL" id="SVC82860.1"/>
    </source>
</evidence>
<gene>
    <name evidence="1" type="ORF">METZ01_LOCUS335714</name>
</gene>
<organism evidence="1">
    <name type="scientific">marine metagenome</name>
    <dbReference type="NCBI Taxonomy" id="408172"/>
    <lineage>
        <taxon>unclassified sequences</taxon>
        <taxon>metagenomes</taxon>
        <taxon>ecological metagenomes</taxon>
    </lineage>
</organism>
<dbReference type="AlphaFoldDB" id="A0A382QD02"/>
<feature type="non-terminal residue" evidence="1">
    <location>
        <position position="1"/>
    </location>
</feature>
<name>A0A382QD02_9ZZZZ</name>
<sequence>VRNGRGSPPYTGQDALNLMSQLSQLKERDKMEEILESDSFRIIGRDEFDEPRVYVFDGDLEWLAYRLINREVKGMENFLLFCRRSFLTPEIKQAFSNFYSLTTRSQEFPLYINGEKFLPSRRTFFKVHPTPIGLAGFVGKYTQSSSAVRSRYQLSFILKMLFESFRPNDEQRIFFTVSCGSGDKNSLPEFLSETLRLENSKLIIAAPDRGDFVQ</sequence>
<accession>A0A382QD02</accession>
<dbReference type="EMBL" id="UINC01113328">
    <property type="protein sequence ID" value="SVC82860.1"/>
    <property type="molecule type" value="Genomic_DNA"/>
</dbReference>